<name>A0A9Q8UW10_PASFU</name>
<feature type="region of interest" description="Disordered" evidence="1">
    <location>
        <begin position="311"/>
        <end position="455"/>
    </location>
</feature>
<evidence type="ECO:0000256" key="1">
    <source>
        <dbReference type="SAM" id="MobiDB-lite"/>
    </source>
</evidence>
<protein>
    <submittedName>
        <fullName evidence="3">Uncharacterized protein</fullName>
    </submittedName>
</protein>
<dbReference type="EMBL" id="CP090174">
    <property type="protein sequence ID" value="UJO24417.1"/>
    <property type="molecule type" value="Genomic_DNA"/>
</dbReference>
<organism evidence="3 4">
    <name type="scientific">Passalora fulva</name>
    <name type="common">Tomato leaf mold</name>
    <name type="synonym">Cladosporium fulvum</name>
    <dbReference type="NCBI Taxonomy" id="5499"/>
    <lineage>
        <taxon>Eukaryota</taxon>
        <taxon>Fungi</taxon>
        <taxon>Dikarya</taxon>
        <taxon>Ascomycota</taxon>
        <taxon>Pezizomycotina</taxon>
        <taxon>Dothideomycetes</taxon>
        <taxon>Dothideomycetidae</taxon>
        <taxon>Mycosphaerellales</taxon>
        <taxon>Mycosphaerellaceae</taxon>
        <taxon>Fulvia</taxon>
    </lineage>
</organism>
<reference evidence="3" key="2">
    <citation type="journal article" date="2022" name="Microb. Genom.">
        <title>A chromosome-scale genome assembly of the tomato pathogen Cladosporium fulvum reveals a compartmentalized genome architecture and the presence of a dispensable chromosome.</title>
        <authorList>
            <person name="Zaccaron A.Z."/>
            <person name="Chen L.H."/>
            <person name="Samaras A."/>
            <person name="Stergiopoulos I."/>
        </authorList>
    </citation>
    <scope>NUCLEOTIDE SEQUENCE</scope>
    <source>
        <strain evidence="3">Race5_Kim</strain>
    </source>
</reference>
<evidence type="ECO:0000313" key="4">
    <source>
        <dbReference type="Proteomes" id="UP000756132"/>
    </source>
</evidence>
<feature type="compositionally biased region" description="Basic and acidic residues" evidence="1">
    <location>
        <begin position="318"/>
        <end position="341"/>
    </location>
</feature>
<dbReference type="AlphaFoldDB" id="A0A9Q8UW10"/>
<evidence type="ECO:0000256" key="2">
    <source>
        <dbReference type="SAM" id="SignalP"/>
    </source>
</evidence>
<feature type="compositionally biased region" description="Basic and acidic residues" evidence="1">
    <location>
        <begin position="350"/>
        <end position="455"/>
    </location>
</feature>
<accession>A0A9Q8UW10</accession>
<dbReference type="PANTHER" id="PTHR31694:SF26">
    <property type="entry name" value="OS05G0151100 PROTEIN"/>
    <property type="match status" value="1"/>
</dbReference>
<dbReference type="InterPro" id="IPR052965">
    <property type="entry name" value="Pigment-catalase-like"/>
</dbReference>
<dbReference type="RefSeq" id="XP_047768783.1">
    <property type="nucleotide sequence ID" value="XM_047912663.1"/>
</dbReference>
<dbReference type="InterPro" id="IPR009078">
    <property type="entry name" value="Ferritin-like_SF"/>
</dbReference>
<dbReference type="OrthoDB" id="1001765at2759"/>
<dbReference type="KEGG" id="ffu:CLAFUR5_13515"/>
<evidence type="ECO:0000313" key="3">
    <source>
        <dbReference type="EMBL" id="UJO24417.1"/>
    </source>
</evidence>
<dbReference type="GeneID" id="71993393"/>
<feature type="signal peptide" evidence="2">
    <location>
        <begin position="1"/>
        <end position="15"/>
    </location>
</feature>
<gene>
    <name evidence="3" type="ORF">CLAFUR5_13515</name>
</gene>
<dbReference type="CDD" id="cd00657">
    <property type="entry name" value="Ferritin_like"/>
    <property type="match status" value="1"/>
</dbReference>
<keyword evidence="2" id="KW-0732">Signal</keyword>
<dbReference type="Proteomes" id="UP000756132">
    <property type="component" value="Chromosome 12"/>
</dbReference>
<dbReference type="PANTHER" id="PTHR31694">
    <property type="entry name" value="DESICCATION-LIKE PROTEIN"/>
    <property type="match status" value="1"/>
</dbReference>
<proteinExistence type="predicted"/>
<feature type="chain" id="PRO_5040315563" evidence="2">
    <location>
        <begin position="16"/>
        <end position="506"/>
    </location>
</feature>
<keyword evidence="4" id="KW-1185">Reference proteome</keyword>
<dbReference type="Pfam" id="PF13668">
    <property type="entry name" value="Ferritin_2"/>
    <property type="match status" value="1"/>
</dbReference>
<dbReference type="SUPFAM" id="SSF47240">
    <property type="entry name" value="Ferritin-like"/>
    <property type="match status" value="1"/>
</dbReference>
<reference evidence="3" key="1">
    <citation type="submission" date="2021-12" db="EMBL/GenBank/DDBJ databases">
        <authorList>
            <person name="Zaccaron A."/>
            <person name="Stergiopoulos I."/>
        </authorList>
    </citation>
    <scope>NUCLEOTIDE SEQUENCE</scope>
    <source>
        <strain evidence="3">Race5_Kim</strain>
    </source>
</reference>
<sequence length="506" mass="54811">MQAAIIASLAASAVAAPLVSRRQAAAPPMDVNDAVILNYALSLEHLEATFYREALAKFSDEDFKKAGLGADFVNNLKEIAKDEATHVDFLTTGLTQAGAVPAQECKYKFGYTDVQSFLATANLLEGVGVSAYLGAAKYIASADYLTAAGAILTVESRHSAYIRENQTPKPLSPFPAPFDIPLEFNNVFSLAAPLIESCPDGKAGTLGLPFKAYPSIAVTPAGAAKAGDTLTFTVSEKVDAQKAYFITFPGGAIEADIATADGMTYQVTVPEKAQPGQAYVVFTSGGGPTDDDTVAGPAVFEVLDNAGEFQAANPDYSYGKDCDKDDEHKPAGYGHPSKDMPKAPTYPSKDTPKSPEYPHKDTPKSPEHPSKDMPKSPEYPHKDMPKSPEAPKKDEPKHDAPAPYPEHKDEPKHDMPKSPEAPKKDEPKHDAPAGYPAEKKEYKDKEGHAYPLDKDGKVCVYNKETGKQYPNDKDGKPFYHDSQENKYYTIDYQGNKEPCDESYHPY</sequence>